<dbReference type="RefSeq" id="WP_189645620.1">
    <property type="nucleotide sequence ID" value="NZ_BMRC01000001.1"/>
</dbReference>
<sequence length="173" mass="17968">MDLGPRWLALAAALAFVLGGGAMLLPAQASSPPQALVLAAADDDDDDDDDDGEARSTGRRDRARERTGDQAPARRREDDVRGIPGLEARDPERAPGSYDAGDRVVRAQDDVPRRAEILLDGDTIGNTVSGTVGNTVGDGVGAGGYVGPLVLAAILGTGVLVGATYWFSRRFGP</sequence>
<keyword evidence="2" id="KW-0812">Transmembrane</keyword>
<comment type="caution">
    <text evidence="3">The sequence shown here is derived from an EMBL/GenBank/DDBJ whole genome shotgun (WGS) entry which is preliminary data.</text>
</comment>
<protein>
    <submittedName>
        <fullName evidence="3">Uncharacterized protein</fullName>
    </submittedName>
</protein>
<feature type="region of interest" description="Disordered" evidence="1">
    <location>
        <begin position="35"/>
        <end position="99"/>
    </location>
</feature>
<dbReference type="EMBL" id="JBHMEI010000001">
    <property type="protein sequence ID" value="MFB9199994.1"/>
    <property type="molecule type" value="Genomic_DNA"/>
</dbReference>
<evidence type="ECO:0000313" key="3">
    <source>
        <dbReference type="EMBL" id="MFB9199994.1"/>
    </source>
</evidence>
<dbReference type="Proteomes" id="UP001589647">
    <property type="component" value="Unassembled WGS sequence"/>
</dbReference>
<keyword evidence="2" id="KW-0472">Membrane</keyword>
<feature type="compositionally biased region" description="Basic and acidic residues" evidence="1">
    <location>
        <begin position="53"/>
        <end position="93"/>
    </location>
</feature>
<keyword evidence="2" id="KW-1133">Transmembrane helix</keyword>
<evidence type="ECO:0000313" key="4">
    <source>
        <dbReference type="Proteomes" id="UP001589647"/>
    </source>
</evidence>
<proteinExistence type="predicted"/>
<keyword evidence="4" id="KW-1185">Reference proteome</keyword>
<reference evidence="3 4" key="1">
    <citation type="submission" date="2024-09" db="EMBL/GenBank/DDBJ databases">
        <authorList>
            <person name="Sun Q."/>
            <person name="Mori K."/>
        </authorList>
    </citation>
    <scope>NUCLEOTIDE SEQUENCE [LARGE SCALE GENOMIC DNA]</scope>
    <source>
        <strain evidence="3 4">CCM 3426</strain>
    </source>
</reference>
<feature type="transmembrane region" description="Helical" evidence="2">
    <location>
        <begin position="145"/>
        <end position="167"/>
    </location>
</feature>
<feature type="compositionally biased region" description="Acidic residues" evidence="1">
    <location>
        <begin position="41"/>
        <end position="52"/>
    </location>
</feature>
<organism evidence="3 4">
    <name type="scientific">Nonomuraea spiralis</name>
    <dbReference type="NCBI Taxonomy" id="46182"/>
    <lineage>
        <taxon>Bacteria</taxon>
        <taxon>Bacillati</taxon>
        <taxon>Actinomycetota</taxon>
        <taxon>Actinomycetes</taxon>
        <taxon>Streptosporangiales</taxon>
        <taxon>Streptosporangiaceae</taxon>
        <taxon>Nonomuraea</taxon>
    </lineage>
</organism>
<name>A0ABV5I888_9ACTN</name>
<evidence type="ECO:0000256" key="1">
    <source>
        <dbReference type="SAM" id="MobiDB-lite"/>
    </source>
</evidence>
<evidence type="ECO:0000256" key="2">
    <source>
        <dbReference type="SAM" id="Phobius"/>
    </source>
</evidence>
<accession>A0ABV5I888</accession>
<gene>
    <name evidence="3" type="ORF">ACFFV7_02210</name>
</gene>